<reference evidence="1 2" key="1">
    <citation type="journal article" date="2011" name="J. Bacteriol.">
        <title>Whole-genome shotgun sequencing of the sulfur-oxidizing chemoautotroph Tetrathiobacter kashmirensis.</title>
        <authorList>
            <person name="Ghosh W."/>
            <person name="George A."/>
            <person name="Agarwal A."/>
            <person name="Raj P."/>
            <person name="Alam M."/>
            <person name="Pyne P."/>
            <person name="Das Gupta S.K."/>
        </authorList>
    </citation>
    <scope>NUCLEOTIDE SEQUENCE [LARGE SCALE GENOMIC DNA]</scope>
    <source>
        <strain evidence="1 2">WT001</strain>
    </source>
</reference>
<dbReference type="HOGENOM" id="CLU_2662860_0_0_4"/>
<keyword evidence="2" id="KW-1185">Reference proteome</keyword>
<protein>
    <submittedName>
        <fullName evidence="1">Uncharacterized protein</fullName>
    </submittedName>
</protein>
<name>I3U7Q2_ADVKW</name>
<organism evidence="1 2">
    <name type="scientific">Advenella kashmirensis (strain DSM 17095 / LMG 22695 / WT001)</name>
    <name type="common">Tetrathiobacter kashmirensis</name>
    <dbReference type="NCBI Taxonomy" id="1036672"/>
    <lineage>
        <taxon>Bacteria</taxon>
        <taxon>Pseudomonadati</taxon>
        <taxon>Pseudomonadota</taxon>
        <taxon>Betaproteobacteria</taxon>
        <taxon>Burkholderiales</taxon>
        <taxon>Alcaligenaceae</taxon>
    </lineage>
</organism>
<dbReference type="Proteomes" id="UP000005267">
    <property type="component" value="Chromosome"/>
</dbReference>
<proteinExistence type="predicted"/>
<sequence length="75" mass="8198">MRCGPAVRGASVNGTVFGRLPDGKCHVALPDNMQVVLGALTGATQRVAWAPWQHGPCYRPRRRRLPTFSHDGCRS</sequence>
<evidence type="ECO:0000313" key="2">
    <source>
        <dbReference type="Proteomes" id="UP000005267"/>
    </source>
</evidence>
<reference evidence="2" key="2">
    <citation type="journal article" date="2013" name="PLoS ONE">
        <title>Genome implosion elicits host-confinement in Alcaligenaceae: evidence from the comparative genomics of Tetrathiobacter kashmirensis, a pathogen in the making.</title>
        <authorList>
            <person name="Ghosh W."/>
            <person name="Alam M."/>
            <person name="Roy C."/>
            <person name="Pyne P."/>
            <person name="George A."/>
            <person name="Chakraborty R."/>
            <person name="Majumder S."/>
            <person name="Agarwal A."/>
            <person name="Chakraborty S."/>
            <person name="Majumdar S."/>
            <person name="Gupta S.K."/>
        </authorList>
    </citation>
    <scope>NUCLEOTIDE SEQUENCE [LARGE SCALE GENOMIC DNA]</scope>
    <source>
        <strain evidence="2">WT001</strain>
    </source>
</reference>
<gene>
    <name evidence="1" type="ordered locus">TKWG_01950</name>
</gene>
<accession>I3U7Q2</accession>
<dbReference type="KEGG" id="aka:TKWG_01950"/>
<dbReference type="EMBL" id="CP003555">
    <property type="protein sequence ID" value="AFK61040.1"/>
    <property type="molecule type" value="Genomic_DNA"/>
</dbReference>
<evidence type="ECO:0000313" key="1">
    <source>
        <dbReference type="EMBL" id="AFK61040.1"/>
    </source>
</evidence>
<dbReference type="AlphaFoldDB" id="I3U7Q2"/>